<feature type="domain" description="FeoB-type G" evidence="16">
    <location>
        <begin position="5"/>
        <end position="173"/>
    </location>
</feature>
<feature type="transmembrane region" description="Helical" evidence="15">
    <location>
        <begin position="390"/>
        <end position="412"/>
    </location>
</feature>
<evidence type="ECO:0000256" key="4">
    <source>
        <dbReference type="ARBA" id="ARBA00022496"/>
    </source>
</evidence>
<protein>
    <recommendedName>
        <fullName evidence="12 15">Ferrous iron transport protein B</fullName>
    </recommendedName>
</protein>
<evidence type="ECO:0000256" key="6">
    <source>
        <dbReference type="ARBA" id="ARBA00022741"/>
    </source>
</evidence>
<dbReference type="InterPro" id="IPR030389">
    <property type="entry name" value="G_FEOB_dom"/>
</dbReference>
<dbReference type="SUPFAM" id="SSF52540">
    <property type="entry name" value="P-loop containing nucleoside triphosphate hydrolases"/>
    <property type="match status" value="1"/>
</dbReference>
<evidence type="ECO:0000259" key="16">
    <source>
        <dbReference type="PROSITE" id="PS51711"/>
    </source>
</evidence>
<keyword evidence="9" id="KW-0406">Ion transport</keyword>
<evidence type="ECO:0000256" key="14">
    <source>
        <dbReference type="PIRSR" id="PIRSR603373-2"/>
    </source>
</evidence>
<feature type="binding site" evidence="13">
    <location>
        <begin position="37"/>
        <end position="41"/>
    </location>
    <ligand>
        <name>GTP</name>
        <dbReference type="ChEBI" id="CHEBI:37565"/>
        <label>1</label>
    </ligand>
</feature>
<evidence type="ECO:0000313" key="17">
    <source>
        <dbReference type="EMBL" id="SEQ18582.1"/>
    </source>
</evidence>
<dbReference type="GO" id="GO:0005525">
    <property type="term" value="F:GTP binding"/>
    <property type="evidence" value="ECO:0007669"/>
    <property type="project" value="UniProtKB-KW"/>
</dbReference>
<dbReference type="PRINTS" id="PR00326">
    <property type="entry name" value="GTP1OBG"/>
</dbReference>
<dbReference type="STRING" id="489703.SAMN04488038_104216"/>
<dbReference type="Pfam" id="PF02421">
    <property type="entry name" value="FeoB_N"/>
    <property type="match status" value="1"/>
</dbReference>
<keyword evidence="11 15" id="KW-0472">Membrane</keyword>
<organism evidence="17 18">
    <name type="scientific">Solimonas aquatica</name>
    <dbReference type="NCBI Taxonomy" id="489703"/>
    <lineage>
        <taxon>Bacteria</taxon>
        <taxon>Pseudomonadati</taxon>
        <taxon>Pseudomonadota</taxon>
        <taxon>Gammaproteobacteria</taxon>
        <taxon>Nevskiales</taxon>
        <taxon>Nevskiaceae</taxon>
        <taxon>Solimonas</taxon>
    </lineage>
</organism>
<feature type="binding site" evidence="13">
    <location>
        <begin position="59"/>
        <end position="62"/>
    </location>
    <ligand>
        <name>GTP</name>
        <dbReference type="ChEBI" id="CHEBI:37565"/>
        <label>1</label>
    </ligand>
</feature>
<evidence type="ECO:0000256" key="12">
    <source>
        <dbReference type="NCBIfam" id="TIGR00437"/>
    </source>
</evidence>
<evidence type="ECO:0000256" key="11">
    <source>
        <dbReference type="ARBA" id="ARBA00023136"/>
    </source>
</evidence>
<dbReference type="GO" id="GO:0015093">
    <property type="term" value="F:ferrous iron transmembrane transporter activity"/>
    <property type="evidence" value="ECO:0007669"/>
    <property type="project" value="UniProtKB-UniRule"/>
</dbReference>
<dbReference type="NCBIfam" id="TIGR00437">
    <property type="entry name" value="feoB"/>
    <property type="match status" value="1"/>
</dbReference>
<evidence type="ECO:0000256" key="10">
    <source>
        <dbReference type="ARBA" id="ARBA00023134"/>
    </source>
</evidence>
<feature type="transmembrane region" description="Helical" evidence="15">
    <location>
        <begin position="318"/>
        <end position="340"/>
    </location>
</feature>
<keyword evidence="6 13" id="KW-0547">Nucleotide-binding</keyword>
<feature type="binding site" evidence="14">
    <location>
        <position position="23"/>
    </location>
    <ligand>
        <name>Mg(2+)</name>
        <dbReference type="ChEBI" id="CHEBI:18420"/>
        <label>2</label>
    </ligand>
</feature>
<keyword evidence="5 15" id="KW-0812">Transmembrane</keyword>
<evidence type="ECO:0000256" key="13">
    <source>
        <dbReference type="PIRSR" id="PIRSR603373-1"/>
    </source>
</evidence>
<dbReference type="EMBL" id="FOFS01000004">
    <property type="protein sequence ID" value="SEQ18582.1"/>
    <property type="molecule type" value="Genomic_DNA"/>
</dbReference>
<feature type="transmembrane region" description="Helical" evidence="15">
    <location>
        <begin position="214"/>
        <end position="236"/>
    </location>
</feature>
<evidence type="ECO:0000256" key="15">
    <source>
        <dbReference type="RuleBase" id="RU362098"/>
    </source>
</evidence>
<proteinExistence type="inferred from homology"/>
<keyword evidence="18" id="KW-1185">Reference proteome</keyword>
<keyword evidence="2 15" id="KW-0813">Transport</keyword>
<keyword evidence="14" id="KW-0460">Magnesium</keyword>
<evidence type="ECO:0000256" key="9">
    <source>
        <dbReference type="ARBA" id="ARBA00023065"/>
    </source>
</evidence>
<keyword evidence="8 15" id="KW-0408">Iron</keyword>
<dbReference type="AlphaFoldDB" id="A0A1H9DZ14"/>
<keyword evidence="3" id="KW-1003">Cell membrane</keyword>
<comment type="similarity">
    <text evidence="15">Belongs to the TRAFAC class TrmE-Era-EngA-EngB-Septin-like GTPase superfamily. FeoB GTPase (TC 9.A.8) family.</text>
</comment>
<dbReference type="InterPro" id="IPR003373">
    <property type="entry name" value="Fe2_transport_prot-B"/>
</dbReference>
<dbReference type="GO" id="GO:0046872">
    <property type="term" value="F:metal ion binding"/>
    <property type="evidence" value="ECO:0007669"/>
    <property type="project" value="UniProtKB-KW"/>
</dbReference>
<dbReference type="GO" id="GO:0005886">
    <property type="term" value="C:plasma membrane"/>
    <property type="evidence" value="ECO:0007669"/>
    <property type="project" value="UniProtKB-SubCell"/>
</dbReference>
<evidence type="ECO:0000256" key="7">
    <source>
        <dbReference type="ARBA" id="ARBA00022989"/>
    </source>
</evidence>
<name>A0A1H9DZ14_9GAMM</name>
<accession>A0A1H9DZ14</accession>
<dbReference type="InterPro" id="IPR050860">
    <property type="entry name" value="FeoB_GTPase"/>
</dbReference>
<dbReference type="Gene3D" id="3.40.50.300">
    <property type="entry name" value="P-loop containing nucleotide triphosphate hydrolases"/>
    <property type="match status" value="1"/>
</dbReference>
<evidence type="ECO:0000256" key="1">
    <source>
        <dbReference type="ARBA" id="ARBA00004651"/>
    </source>
</evidence>
<keyword evidence="7 15" id="KW-1133">Transmembrane helix</keyword>
<comment type="caution">
    <text evidence="15">Lacks conserved residue(s) required for the propagation of feature annotation.</text>
</comment>
<feature type="transmembrane region" description="Helical" evidence="15">
    <location>
        <begin position="274"/>
        <end position="298"/>
    </location>
</feature>
<dbReference type="RefSeq" id="WP_093283685.1">
    <property type="nucleotide sequence ID" value="NZ_FOFS01000004.1"/>
</dbReference>
<evidence type="ECO:0000256" key="8">
    <source>
        <dbReference type="ARBA" id="ARBA00023004"/>
    </source>
</evidence>
<comment type="subcellular location">
    <subcellularLocation>
        <location evidence="15">Cell inner membrane</location>
        <topology evidence="15">Multi-pass membrane protein</topology>
    </subcellularLocation>
    <subcellularLocation>
        <location evidence="1">Cell membrane</location>
        <topology evidence="1">Multi-pass membrane protein</topology>
    </subcellularLocation>
</comment>
<gene>
    <name evidence="17" type="ORF">SAMN04488038_104216</name>
</gene>
<dbReference type="InterPro" id="IPR011642">
    <property type="entry name" value="Gate_dom"/>
</dbReference>
<dbReference type="OrthoDB" id="9809127at2"/>
<feature type="binding site" evidence="14">
    <location>
        <position position="26"/>
    </location>
    <ligand>
        <name>Mg(2+)</name>
        <dbReference type="ChEBI" id="CHEBI:18420"/>
        <label>2</label>
    </ligand>
</feature>
<dbReference type="Pfam" id="PF07670">
    <property type="entry name" value="Gate"/>
    <property type="match status" value="2"/>
</dbReference>
<dbReference type="PANTHER" id="PTHR43185:SF1">
    <property type="entry name" value="FE(2+) TRANSPORTER FEOB"/>
    <property type="match status" value="1"/>
</dbReference>
<dbReference type="InterPro" id="IPR011640">
    <property type="entry name" value="Fe2_transport_prot_B_C"/>
</dbReference>
<keyword evidence="10 13" id="KW-0342">GTP-binding</keyword>
<evidence type="ECO:0000256" key="5">
    <source>
        <dbReference type="ARBA" id="ARBA00022692"/>
    </source>
</evidence>
<evidence type="ECO:0000256" key="2">
    <source>
        <dbReference type="ARBA" id="ARBA00022448"/>
    </source>
</evidence>
<dbReference type="PANTHER" id="PTHR43185">
    <property type="entry name" value="FERROUS IRON TRANSPORT PROTEIN B"/>
    <property type="match status" value="1"/>
</dbReference>
<comment type="function">
    <text evidence="15">Probable transporter of a GTP-driven Fe(2+) uptake system.</text>
</comment>
<keyword evidence="14" id="KW-0479">Metal-binding</keyword>
<dbReference type="CDD" id="cd01879">
    <property type="entry name" value="FeoB"/>
    <property type="match status" value="1"/>
</dbReference>
<dbReference type="Proteomes" id="UP000199233">
    <property type="component" value="Unassembled WGS sequence"/>
</dbReference>
<dbReference type="Pfam" id="PF07664">
    <property type="entry name" value="FeoB_C"/>
    <property type="match status" value="1"/>
</dbReference>
<feature type="transmembrane region" description="Helical" evidence="15">
    <location>
        <begin position="585"/>
        <end position="605"/>
    </location>
</feature>
<feature type="transmembrane region" description="Helical" evidence="15">
    <location>
        <begin position="551"/>
        <end position="573"/>
    </location>
</feature>
<dbReference type="InterPro" id="IPR006073">
    <property type="entry name" value="GTP-bd"/>
</dbReference>
<keyword evidence="4 15" id="KW-0410">Iron transport</keyword>
<feature type="binding site" evidence="13">
    <location>
        <begin position="12"/>
        <end position="19"/>
    </location>
    <ligand>
        <name>GTP</name>
        <dbReference type="ChEBI" id="CHEBI:37565"/>
        <label>1</label>
    </ligand>
</feature>
<dbReference type="PROSITE" id="PS51711">
    <property type="entry name" value="G_FEOB"/>
    <property type="match status" value="1"/>
</dbReference>
<evidence type="ECO:0000256" key="3">
    <source>
        <dbReference type="ARBA" id="ARBA00022475"/>
    </source>
</evidence>
<reference evidence="17 18" key="1">
    <citation type="submission" date="2016-10" db="EMBL/GenBank/DDBJ databases">
        <authorList>
            <person name="de Groot N.N."/>
        </authorList>
    </citation>
    <scope>NUCLEOTIDE SEQUENCE [LARGE SCALE GENOMIC DNA]</scope>
    <source>
        <strain evidence="17 18">DSM 25927</strain>
    </source>
</reference>
<dbReference type="InterPro" id="IPR027417">
    <property type="entry name" value="P-loop_NTPase"/>
</dbReference>
<evidence type="ECO:0000313" key="18">
    <source>
        <dbReference type="Proteomes" id="UP000199233"/>
    </source>
</evidence>
<sequence>MSAAALRVALVGNPNCGKTALFNLLTGSRQKVANYAGATVERKEGRLLTPAGRSLQILDLPGAYSFDAASPDEVITRDICYGEHPEEPAPDLIVCVADATNLRLHLRFVLEVMRLQRPMLLALNMSDAAKKRGIHIDLPGLQRRLGIPVVETVAVHHNGATELLRQIDAQHLPPLPDTHAFGEDLHAEVRALLAATVQMPTRTARIDDAIDRVVLHPVAGLAILAVAMFLMFQAVFSWAQPLMDGIDVGVKWLGDVLTNALPEGVLRSLLRDGLFAGLGGVLVFLPQILILFFFILVLEESGYLPRAAFLLDRLMFKAGLTGRAFIPLLSSFACAIPGIMATRSIQDARDRLTTILVAPLMTCSARLPVYTLLIAAFIPQRSVLGIFNLQGVVLFALYFTGIASALAVATVIKRLRSDRSEHALLMELPSYRVPHLRDLAISLKERAMIFLKRVGGIILALTVLLWFLSSFPAPPAGFSGAAIDYSFAGRIGHLLQPLFAPIGFGWEICIALIPGLAAREVAVSALGTVYAMSGDGDALAAQLGSTIAQHWSLATALSLLAWYVFAPQCLSTLAVIRRETNSMKVVLIAAGYLFALAYGASFITYHTALWLGS</sequence>
<feature type="binding site" evidence="14">
    <location>
        <position position="27"/>
    </location>
    <ligand>
        <name>Mg(2+)</name>
        <dbReference type="ChEBI" id="CHEBI:18420"/>
        <label>2</label>
    </ligand>
</feature>
<feature type="binding site" evidence="13">
    <location>
        <begin position="124"/>
        <end position="127"/>
    </location>
    <ligand>
        <name>GTP</name>
        <dbReference type="ChEBI" id="CHEBI:37565"/>
        <label>1</label>
    </ligand>
</feature>
<feature type="transmembrane region" description="Helical" evidence="15">
    <location>
        <begin position="450"/>
        <end position="468"/>
    </location>
</feature>